<proteinExistence type="predicted"/>
<reference evidence="1 2" key="1">
    <citation type="journal article" date="2022" name="bioRxiv">
        <title>The genome of the oomycete Peronosclerospora sorghi, a cosmopolitan pathogen of maize and sorghum, is inflated with dispersed pseudogenes.</title>
        <authorList>
            <person name="Fletcher K."/>
            <person name="Martin F."/>
            <person name="Isakeit T."/>
            <person name="Cavanaugh K."/>
            <person name="Magill C."/>
            <person name="Michelmore R."/>
        </authorList>
    </citation>
    <scope>NUCLEOTIDE SEQUENCE [LARGE SCALE GENOMIC DNA]</scope>
    <source>
        <strain evidence="1">P6</strain>
    </source>
</reference>
<gene>
    <name evidence="1" type="ORF">PsorP6_009923</name>
</gene>
<name>A0ACC0VWX4_9STRA</name>
<protein>
    <submittedName>
        <fullName evidence="1">Uncharacterized protein</fullName>
    </submittedName>
</protein>
<accession>A0ACC0VWX4</accession>
<evidence type="ECO:0000313" key="1">
    <source>
        <dbReference type="EMBL" id="KAI9910233.1"/>
    </source>
</evidence>
<evidence type="ECO:0000313" key="2">
    <source>
        <dbReference type="Proteomes" id="UP001163321"/>
    </source>
</evidence>
<comment type="caution">
    <text evidence="1">The sequence shown here is derived from an EMBL/GenBank/DDBJ whole genome shotgun (WGS) entry which is preliminary data.</text>
</comment>
<sequence>MEEYLRHLNGLHMVLIAPTMRLKEGSFQATRTKWWKQAMSTFPFTEKRERFASHTGNSLEKFTARNFHMSVDQRNQCC</sequence>
<keyword evidence="2" id="KW-1185">Reference proteome</keyword>
<organism evidence="1 2">
    <name type="scientific">Peronosclerospora sorghi</name>
    <dbReference type="NCBI Taxonomy" id="230839"/>
    <lineage>
        <taxon>Eukaryota</taxon>
        <taxon>Sar</taxon>
        <taxon>Stramenopiles</taxon>
        <taxon>Oomycota</taxon>
        <taxon>Peronosporomycetes</taxon>
        <taxon>Peronosporales</taxon>
        <taxon>Peronosporaceae</taxon>
        <taxon>Peronosclerospora</taxon>
    </lineage>
</organism>
<dbReference type="EMBL" id="CM047585">
    <property type="protein sequence ID" value="KAI9910233.1"/>
    <property type="molecule type" value="Genomic_DNA"/>
</dbReference>
<dbReference type="Proteomes" id="UP001163321">
    <property type="component" value="Chromosome 6"/>
</dbReference>